<keyword evidence="3" id="KW-1185">Reference proteome</keyword>
<dbReference type="InterPro" id="IPR050126">
    <property type="entry name" value="Ap4A_hydrolase"/>
</dbReference>
<dbReference type="SUPFAM" id="SSF56300">
    <property type="entry name" value="Metallo-dependent phosphatases"/>
    <property type="match status" value="1"/>
</dbReference>
<name>A0ABY8UUF0_9BACI</name>
<dbReference type="RefSeq" id="WP_231416939.1">
    <property type="nucleotide sequence ID" value="NZ_CP126446.1"/>
</dbReference>
<protein>
    <submittedName>
        <fullName evidence="2">Metallophosphoesterase</fullName>
    </submittedName>
</protein>
<dbReference type="InterPro" id="IPR029052">
    <property type="entry name" value="Metallo-depent_PP-like"/>
</dbReference>
<dbReference type="InterPro" id="IPR004843">
    <property type="entry name" value="Calcineurin-like_PHP"/>
</dbReference>
<dbReference type="Pfam" id="PF00149">
    <property type="entry name" value="Metallophos"/>
    <property type="match status" value="1"/>
</dbReference>
<dbReference type="EMBL" id="CP126446">
    <property type="protein sequence ID" value="WIF96672.1"/>
    <property type="molecule type" value="Genomic_DNA"/>
</dbReference>
<gene>
    <name evidence="2" type="ORF">QNI29_13030</name>
</gene>
<sequence length="378" mass="43322">MDKIQELHIPSGKRVIVTSDIHGEAELLQDLLTEVGFNEEDYLIINGDLCEKGANSWAVVQFVMKLQQSHPHVYVTEGNCDVLVHEIINHNQNIIPYLLQREKSLINEWLRFLKVEIAEDTDIKDIQKFLTAHFQEEMNWLLGLPTAIETKDYIFVHAALEYKTNWRQTKRSHAIKDYSFMDKGHLAPQYVVVGHWPVVNYSKQLLQHNPIMDHELKVISIDGGNVIKKSGQLNAFIIHKEDETDRFTYQSVDHLPKIRIHTTYKAQSEPSRVITYPDYELDIISKGEDFTHCLHKSSENRLYVKNEMIIQTENGLYKTAGDASGNELNVCQGDYVSLVDDSKTGYSLIKKEGVVGWVPHTVLEKGDSVVTTRTATSY</sequence>
<accession>A0ABY8UUF0</accession>
<dbReference type="SUPFAM" id="SSF50044">
    <property type="entry name" value="SH3-domain"/>
    <property type="match status" value="1"/>
</dbReference>
<evidence type="ECO:0000259" key="1">
    <source>
        <dbReference type="Pfam" id="PF00149"/>
    </source>
</evidence>
<evidence type="ECO:0000313" key="2">
    <source>
        <dbReference type="EMBL" id="WIF96672.1"/>
    </source>
</evidence>
<dbReference type="InterPro" id="IPR036028">
    <property type="entry name" value="SH3-like_dom_sf"/>
</dbReference>
<dbReference type="PANTHER" id="PTHR42850:SF4">
    <property type="entry name" value="ZINC-DEPENDENT ENDOPOLYPHOSPHATASE"/>
    <property type="match status" value="1"/>
</dbReference>
<dbReference type="PANTHER" id="PTHR42850">
    <property type="entry name" value="METALLOPHOSPHOESTERASE"/>
    <property type="match status" value="1"/>
</dbReference>
<feature type="domain" description="Calcineurin-like phosphoesterase" evidence="1">
    <location>
        <begin position="14"/>
        <end position="197"/>
    </location>
</feature>
<evidence type="ECO:0000313" key="3">
    <source>
        <dbReference type="Proteomes" id="UP001236652"/>
    </source>
</evidence>
<dbReference type="Proteomes" id="UP001236652">
    <property type="component" value="Chromosome"/>
</dbReference>
<reference evidence="2 3" key="1">
    <citation type="submission" date="2023-05" db="EMBL/GenBank/DDBJ databases">
        <title>Comparative genomics reveals the evidence of polycyclic aromatic hydrocarbons degradation in moderately halophilic genus Pontibacillus.</title>
        <authorList>
            <person name="Yang H."/>
            <person name="Qian Z."/>
        </authorList>
    </citation>
    <scope>NUCLEOTIDE SEQUENCE [LARGE SCALE GENOMIC DNA]</scope>
    <source>
        <strain evidence="3">HN14</strain>
    </source>
</reference>
<dbReference type="Gene3D" id="3.60.21.10">
    <property type="match status" value="1"/>
</dbReference>
<organism evidence="2 3">
    <name type="scientific">Pontibacillus chungwhensis</name>
    <dbReference type="NCBI Taxonomy" id="265426"/>
    <lineage>
        <taxon>Bacteria</taxon>
        <taxon>Bacillati</taxon>
        <taxon>Bacillota</taxon>
        <taxon>Bacilli</taxon>
        <taxon>Bacillales</taxon>
        <taxon>Bacillaceae</taxon>
        <taxon>Pontibacillus</taxon>
    </lineage>
</organism>
<proteinExistence type="predicted"/>